<protein>
    <submittedName>
        <fullName evidence="2">Uncharacterized protein</fullName>
    </submittedName>
</protein>
<sequence length="178" mass="20095">MNLLLREQMTFVAIRRLMKAILGDRKRGQPPSSGDTRVDPVRVLSGPGGLEACFPNPLIWQQLYMRGMDACPYVDTFWRASNDVGLTNAFGTFVGFDEERGCNLYPEQVFQQLVERIQFHWTYSDLPASDKYQHLRDWALEQSVSPIAFVPGVGGALMLGSVLMAAYKDLMGMRQSRV</sequence>
<organism evidence="2 3">
    <name type="scientific">Pseudomonas kuykendallii</name>
    <dbReference type="NCBI Taxonomy" id="1007099"/>
    <lineage>
        <taxon>Bacteria</taxon>
        <taxon>Pseudomonadati</taxon>
        <taxon>Pseudomonadota</taxon>
        <taxon>Gammaproteobacteria</taxon>
        <taxon>Pseudomonadales</taxon>
        <taxon>Pseudomonadaceae</taxon>
        <taxon>Pseudomonas</taxon>
    </lineage>
</organism>
<keyword evidence="1" id="KW-1133">Transmembrane helix</keyword>
<comment type="caution">
    <text evidence="2">The sequence shown here is derived from an EMBL/GenBank/DDBJ whole genome shotgun (WGS) entry which is preliminary data.</text>
</comment>
<dbReference type="AlphaFoldDB" id="A0A2W5CV70"/>
<accession>A0A2W5CV70</accession>
<evidence type="ECO:0000313" key="2">
    <source>
        <dbReference type="EMBL" id="PZP21334.1"/>
    </source>
</evidence>
<keyword evidence="1" id="KW-0472">Membrane</keyword>
<reference evidence="2 3" key="1">
    <citation type="submission" date="2017-08" db="EMBL/GenBank/DDBJ databases">
        <title>Infants hospitalized years apart are colonized by the same room-sourced microbial strains.</title>
        <authorList>
            <person name="Brooks B."/>
            <person name="Olm M.R."/>
            <person name="Firek B.A."/>
            <person name="Baker R."/>
            <person name="Thomas B.C."/>
            <person name="Morowitz M.J."/>
            <person name="Banfield J.F."/>
        </authorList>
    </citation>
    <scope>NUCLEOTIDE SEQUENCE [LARGE SCALE GENOMIC DNA]</scope>
    <source>
        <strain evidence="2">S2_009_000_R2_77</strain>
    </source>
</reference>
<gene>
    <name evidence="2" type="ORF">DI599_19370</name>
</gene>
<name>A0A2W5CV70_9PSED</name>
<dbReference type="EMBL" id="QFOH01000030">
    <property type="protein sequence ID" value="PZP21334.1"/>
    <property type="molecule type" value="Genomic_DNA"/>
</dbReference>
<proteinExistence type="predicted"/>
<evidence type="ECO:0000256" key="1">
    <source>
        <dbReference type="SAM" id="Phobius"/>
    </source>
</evidence>
<dbReference type="Proteomes" id="UP000249198">
    <property type="component" value="Unassembled WGS sequence"/>
</dbReference>
<dbReference type="RefSeq" id="WP_057387790.1">
    <property type="nucleotide sequence ID" value="NZ_QFOH01000030.1"/>
</dbReference>
<keyword evidence="1" id="KW-0812">Transmembrane</keyword>
<evidence type="ECO:0000313" key="3">
    <source>
        <dbReference type="Proteomes" id="UP000249198"/>
    </source>
</evidence>
<feature type="transmembrane region" description="Helical" evidence="1">
    <location>
        <begin position="147"/>
        <end position="167"/>
    </location>
</feature>